<name>A0A9Q3HEV9_9BASI</name>
<keyword evidence="2" id="KW-1185">Reference proteome</keyword>
<proteinExistence type="predicted"/>
<dbReference type="OrthoDB" id="775972at2759"/>
<evidence type="ECO:0000313" key="1">
    <source>
        <dbReference type="EMBL" id="MBW0502436.1"/>
    </source>
</evidence>
<dbReference type="Proteomes" id="UP000765509">
    <property type="component" value="Unassembled WGS sequence"/>
</dbReference>
<reference evidence="1" key="1">
    <citation type="submission" date="2021-03" db="EMBL/GenBank/DDBJ databases">
        <title>Draft genome sequence of rust myrtle Austropuccinia psidii MF-1, a brazilian biotype.</title>
        <authorList>
            <person name="Quecine M.C."/>
            <person name="Pachon D.M.R."/>
            <person name="Bonatelli M.L."/>
            <person name="Correr F.H."/>
            <person name="Franceschini L.M."/>
            <person name="Leite T.F."/>
            <person name="Margarido G.R.A."/>
            <person name="Almeida C.A."/>
            <person name="Ferrarezi J.A."/>
            <person name="Labate C.A."/>
        </authorList>
    </citation>
    <scope>NUCLEOTIDE SEQUENCE</scope>
    <source>
        <strain evidence="1">MF-1</strain>
    </source>
</reference>
<comment type="caution">
    <text evidence="1">The sequence shown here is derived from an EMBL/GenBank/DDBJ whole genome shotgun (WGS) entry which is preliminary data.</text>
</comment>
<evidence type="ECO:0000313" key="2">
    <source>
        <dbReference type="Proteomes" id="UP000765509"/>
    </source>
</evidence>
<protein>
    <submittedName>
        <fullName evidence="1">Uncharacterized protein</fullName>
    </submittedName>
</protein>
<dbReference type="AlphaFoldDB" id="A0A9Q3HEV9"/>
<dbReference type="EMBL" id="AVOT02016819">
    <property type="protein sequence ID" value="MBW0502436.1"/>
    <property type="molecule type" value="Genomic_DNA"/>
</dbReference>
<organism evidence="1 2">
    <name type="scientific">Austropuccinia psidii MF-1</name>
    <dbReference type="NCBI Taxonomy" id="1389203"/>
    <lineage>
        <taxon>Eukaryota</taxon>
        <taxon>Fungi</taxon>
        <taxon>Dikarya</taxon>
        <taxon>Basidiomycota</taxon>
        <taxon>Pucciniomycotina</taxon>
        <taxon>Pucciniomycetes</taxon>
        <taxon>Pucciniales</taxon>
        <taxon>Sphaerophragmiaceae</taxon>
        <taxon>Austropuccinia</taxon>
    </lineage>
</organism>
<accession>A0A9Q3HEV9</accession>
<sequence>MLEKGWNTRLPADTLRKYLIYIHPTASSFKIILYKVKHYSKQRMNDNFNYAKQKCDKSHKVPYFKVGDLAPVPNLNFNNIKGPKKPKYYCVGAFILFPYMDQIQFKWNLVVNWKINAPLPIHLDKTFSTS</sequence>
<gene>
    <name evidence="1" type="ORF">O181_042151</name>
</gene>